<dbReference type="EMBL" id="BGZK01002821">
    <property type="protein sequence ID" value="GBP96694.1"/>
    <property type="molecule type" value="Genomic_DNA"/>
</dbReference>
<evidence type="ECO:0000313" key="3">
    <source>
        <dbReference type="Proteomes" id="UP000299102"/>
    </source>
</evidence>
<organism evidence="2 3">
    <name type="scientific">Eumeta variegata</name>
    <name type="common">Bagworm moth</name>
    <name type="synonym">Eumeta japonica</name>
    <dbReference type="NCBI Taxonomy" id="151549"/>
    <lineage>
        <taxon>Eukaryota</taxon>
        <taxon>Metazoa</taxon>
        <taxon>Ecdysozoa</taxon>
        <taxon>Arthropoda</taxon>
        <taxon>Hexapoda</taxon>
        <taxon>Insecta</taxon>
        <taxon>Pterygota</taxon>
        <taxon>Neoptera</taxon>
        <taxon>Endopterygota</taxon>
        <taxon>Lepidoptera</taxon>
        <taxon>Glossata</taxon>
        <taxon>Ditrysia</taxon>
        <taxon>Tineoidea</taxon>
        <taxon>Psychidae</taxon>
        <taxon>Oiketicinae</taxon>
        <taxon>Eumeta</taxon>
    </lineage>
</organism>
<evidence type="ECO:0000256" key="1">
    <source>
        <dbReference type="SAM" id="MobiDB-lite"/>
    </source>
</evidence>
<evidence type="ECO:0000313" key="2">
    <source>
        <dbReference type="EMBL" id="GBP96694.1"/>
    </source>
</evidence>
<comment type="caution">
    <text evidence="2">The sequence shown here is derived from an EMBL/GenBank/DDBJ whole genome shotgun (WGS) entry which is preliminary data.</text>
</comment>
<proteinExistence type="predicted"/>
<keyword evidence="3" id="KW-1185">Reference proteome</keyword>
<reference evidence="2 3" key="1">
    <citation type="journal article" date="2019" name="Commun. Biol.">
        <title>The bagworm genome reveals a unique fibroin gene that provides high tensile strength.</title>
        <authorList>
            <person name="Kono N."/>
            <person name="Nakamura H."/>
            <person name="Ohtoshi R."/>
            <person name="Tomita M."/>
            <person name="Numata K."/>
            <person name="Arakawa K."/>
        </authorList>
    </citation>
    <scope>NUCLEOTIDE SEQUENCE [LARGE SCALE GENOMIC DNA]</scope>
</reference>
<accession>A0A4C2ABV5</accession>
<dbReference type="AlphaFoldDB" id="A0A4C2ABV5"/>
<feature type="compositionally biased region" description="Polar residues" evidence="1">
    <location>
        <begin position="197"/>
        <end position="218"/>
    </location>
</feature>
<dbReference type="OrthoDB" id="10071389at2759"/>
<protein>
    <submittedName>
        <fullName evidence="2">Uncharacterized protein</fullName>
    </submittedName>
</protein>
<dbReference type="Proteomes" id="UP000299102">
    <property type="component" value="Unassembled WGS sequence"/>
</dbReference>
<feature type="region of interest" description="Disordered" evidence="1">
    <location>
        <begin position="189"/>
        <end position="218"/>
    </location>
</feature>
<name>A0A4C2ABV5_EUMVA</name>
<gene>
    <name evidence="2" type="ORF">EVAR_70037_1</name>
</gene>
<sequence length="218" mass="24418">MDKPIYYTAFHYLRDKKLLGKEHPGQAFKPNIADPTYSALFATDNWLDFEYYELTKVMRQDNIDFINALNNLSMGTMTEKDTQLIRGRQQRARRISRLPTPLSRNNTQVAICSACTAPCRLRALTPHVHPPPPSRTPDTLTKSFIQFNECKPARGCAHSFVSGLPRDVIVSSAVTTMTAITLAALDPHRTDVESSRFKSTPPAQQVGSQPTAPNRTVM</sequence>